<dbReference type="SUPFAM" id="SSF49785">
    <property type="entry name" value="Galactose-binding domain-like"/>
    <property type="match status" value="1"/>
</dbReference>
<comment type="similarity">
    <text evidence="1">Belongs to the glycosyl hydrolase 29 family.</text>
</comment>
<dbReference type="EMBL" id="LT629690">
    <property type="protein sequence ID" value="SDG02433.1"/>
    <property type="molecule type" value="Genomic_DNA"/>
</dbReference>
<proteinExistence type="inferred from homology"/>
<dbReference type="InterPro" id="IPR008979">
    <property type="entry name" value="Galactose-bd-like_sf"/>
</dbReference>
<keyword evidence="5" id="KW-0326">Glycosidase</keyword>
<dbReference type="SUPFAM" id="SSF74653">
    <property type="entry name" value="TolA/TonB C-terminal domain"/>
    <property type="match status" value="1"/>
</dbReference>
<dbReference type="Gene3D" id="3.30.1150.10">
    <property type="match status" value="1"/>
</dbReference>
<evidence type="ECO:0000256" key="5">
    <source>
        <dbReference type="ARBA" id="ARBA00023295"/>
    </source>
</evidence>
<organism evidence="8 9">
    <name type="scientific">Terriglobus roseus</name>
    <dbReference type="NCBI Taxonomy" id="392734"/>
    <lineage>
        <taxon>Bacteria</taxon>
        <taxon>Pseudomonadati</taxon>
        <taxon>Acidobacteriota</taxon>
        <taxon>Terriglobia</taxon>
        <taxon>Terriglobales</taxon>
        <taxon>Acidobacteriaceae</taxon>
        <taxon>Terriglobus</taxon>
    </lineage>
</organism>
<keyword evidence="4" id="KW-0378">Hydrolase</keyword>
<protein>
    <recommendedName>
        <fullName evidence="2">alpha-L-fucosidase</fullName>
        <ecNumber evidence="2">3.2.1.51</ecNumber>
    </recommendedName>
</protein>
<dbReference type="SMART" id="SM00812">
    <property type="entry name" value="Alpha_L_fucos"/>
    <property type="match status" value="1"/>
</dbReference>
<sequence>MPAQVCLGAMLLCGGANLLAQVPPCGVSGVKETTTITYPPIARAAHVTGLVIVRVEFAKDGMVETAEVWRGPEMLRENVLSFVKGLQANEYGGSRTCLLSVILPCESRFPQIFTETCWVRISSELRSRHCTIPLRRQRFLSIQAQTRQARRFASASSASSSRCHTMGAMKLSRRTFVGSALATGITAAAQTKGTGAPAKFGPTPSLRQLSWQRMGTTAFLHFTVNTFTGREWGLGDEDPNIFNPTEFNADSIVLTLKQGGIKGVILTCKHHDGFCLWPTKSTDHNISKSKFQGGKGDIVRDISAAAKKHGLKFGVYVSPWDRNNANYGKPEYITTYRQQITELLTHYGPIFEVWFDGANGGDGFYGGAREKRTIDKHTYYDWTNTWALVRKLQPGAVIFSDAGPDIRWVGNERGIAAENCWNTVTLLSEHHDATAVPGDVDTKLSGAGSADGKEWIPAECDVSIRKGWFYHPEEKPKSVEALLNIYEKSVGHGAGLLLNIPPDTRGLIADADADVLYAFAARVQKMFATNLLRGAQLTASDVRSAGYSPAKLVDGNPDTFWSVPDGKTEATVTAQFAARTELNLFRLREEISLGQRVREFVLEVRDGSGPWVRVASGEAIGNCRIVRLEAPIHANEIRLSIRGAAPVALSEWGCFLNRD</sequence>
<keyword evidence="3 6" id="KW-0732">Signal</keyword>
<dbReference type="EC" id="3.2.1.51" evidence="2"/>
<evidence type="ECO:0000256" key="3">
    <source>
        <dbReference type="ARBA" id="ARBA00022729"/>
    </source>
</evidence>
<evidence type="ECO:0000313" key="9">
    <source>
        <dbReference type="Proteomes" id="UP000182427"/>
    </source>
</evidence>
<dbReference type="SUPFAM" id="SSF51445">
    <property type="entry name" value="(Trans)glycosidases"/>
    <property type="match status" value="1"/>
</dbReference>
<dbReference type="Pfam" id="PF00754">
    <property type="entry name" value="F5_F8_type_C"/>
    <property type="match status" value="1"/>
</dbReference>
<evidence type="ECO:0000256" key="4">
    <source>
        <dbReference type="ARBA" id="ARBA00022801"/>
    </source>
</evidence>
<dbReference type="InterPro" id="IPR017853">
    <property type="entry name" value="GH"/>
</dbReference>
<dbReference type="SMR" id="A0A1G7QVD4"/>
<dbReference type="Gene3D" id="3.20.20.80">
    <property type="entry name" value="Glycosidases"/>
    <property type="match status" value="1"/>
</dbReference>
<gene>
    <name evidence="8" type="ORF">SAMN05444167_4016</name>
</gene>
<dbReference type="GO" id="GO:0004560">
    <property type="term" value="F:alpha-L-fucosidase activity"/>
    <property type="evidence" value="ECO:0007669"/>
    <property type="project" value="InterPro"/>
</dbReference>
<dbReference type="InterPro" id="IPR057739">
    <property type="entry name" value="Glyco_hydro_29_N"/>
</dbReference>
<dbReference type="InterPro" id="IPR000421">
    <property type="entry name" value="FA58C"/>
</dbReference>
<keyword evidence="9" id="KW-1185">Reference proteome</keyword>
<evidence type="ECO:0000256" key="2">
    <source>
        <dbReference type="ARBA" id="ARBA00012662"/>
    </source>
</evidence>
<feature type="chain" id="PRO_5009242487" description="alpha-L-fucosidase" evidence="6">
    <location>
        <begin position="21"/>
        <end position="659"/>
    </location>
</feature>
<evidence type="ECO:0000256" key="6">
    <source>
        <dbReference type="SAM" id="SignalP"/>
    </source>
</evidence>
<dbReference type="Proteomes" id="UP000182427">
    <property type="component" value="Chromosome I"/>
</dbReference>
<dbReference type="AlphaFoldDB" id="A0A1G7QVD4"/>
<dbReference type="PROSITE" id="PS50022">
    <property type="entry name" value="FA58C_3"/>
    <property type="match status" value="1"/>
</dbReference>
<evidence type="ECO:0000313" key="8">
    <source>
        <dbReference type="EMBL" id="SDG02433.1"/>
    </source>
</evidence>
<dbReference type="PANTHER" id="PTHR10030:SF37">
    <property type="entry name" value="ALPHA-L-FUCOSIDASE-RELATED"/>
    <property type="match status" value="1"/>
</dbReference>
<dbReference type="GO" id="GO:0006004">
    <property type="term" value="P:fucose metabolic process"/>
    <property type="evidence" value="ECO:0007669"/>
    <property type="project" value="TreeGrafter"/>
</dbReference>
<evidence type="ECO:0000259" key="7">
    <source>
        <dbReference type="PROSITE" id="PS50022"/>
    </source>
</evidence>
<accession>A0A1G7QVD4</accession>
<dbReference type="PANTHER" id="PTHR10030">
    <property type="entry name" value="ALPHA-L-FUCOSIDASE"/>
    <property type="match status" value="1"/>
</dbReference>
<reference evidence="8 9" key="1">
    <citation type="submission" date="2016-10" db="EMBL/GenBank/DDBJ databases">
        <authorList>
            <person name="de Groot N.N."/>
        </authorList>
    </citation>
    <scope>NUCLEOTIDE SEQUENCE [LARGE SCALE GENOMIC DNA]</scope>
    <source>
        <strain evidence="8 9">GAS232</strain>
    </source>
</reference>
<dbReference type="GO" id="GO:0016139">
    <property type="term" value="P:glycoside catabolic process"/>
    <property type="evidence" value="ECO:0007669"/>
    <property type="project" value="TreeGrafter"/>
</dbReference>
<feature type="signal peptide" evidence="6">
    <location>
        <begin position="1"/>
        <end position="20"/>
    </location>
</feature>
<dbReference type="Gene3D" id="2.60.120.260">
    <property type="entry name" value="Galactose-binding domain-like"/>
    <property type="match status" value="1"/>
</dbReference>
<dbReference type="InterPro" id="IPR000933">
    <property type="entry name" value="Glyco_hydro_29"/>
</dbReference>
<dbReference type="FunFam" id="3.20.20.80:FF:000052">
    <property type="entry name" value="Putative alpha-L-fucosidase 1"/>
    <property type="match status" value="1"/>
</dbReference>
<name>A0A1G7QVD4_9BACT</name>
<feature type="domain" description="F5/8 type C" evidence="7">
    <location>
        <begin position="520"/>
        <end position="639"/>
    </location>
</feature>
<evidence type="ECO:0000256" key="1">
    <source>
        <dbReference type="ARBA" id="ARBA00007951"/>
    </source>
</evidence>
<dbReference type="Pfam" id="PF01120">
    <property type="entry name" value="Alpha_L_fucos"/>
    <property type="match status" value="1"/>
</dbReference>
<dbReference type="GO" id="GO:0005764">
    <property type="term" value="C:lysosome"/>
    <property type="evidence" value="ECO:0007669"/>
    <property type="project" value="TreeGrafter"/>
</dbReference>